<reference evidence="3 4" key="1">
    <citation type="journal article" date="2009" name="PLoS Genet.">
        <title>The genome of Nectria haematococca: contribution of supernumerary chromosomes to gene expansion.</title>
        <authorList>
            <person name="Coleman J.J."/>
            <person name="Rounsley S.D."/>
            <person name="Rodriguez-Carres M."/>
            <person name="Kuo A."/>
            <person name="Wasmann C.C."/>
            <person name="Grimwood J."/>
            <person name="Schmutz J."/>
            <person name="Taga M."/>
            <person name="White G.J."/>
            <person name="Zhou S."/>
            <person name="Schwartz D.C."/>
            <person name="Freitag M."/>
            <person name="Ma L.J."/>
            <person name="Danchin E.G."/>
            <person name="Henrissat B."/>
            <person name="Coutinho P.M."/>
            <person name="Nelson D.R."/>
            <person name="Straney D."/>
            <person name="Napoli C.A."/>
            <person name="Barker B.M."/>
            <person name="Gribskov M."/>
            <person name="Rep M."/>
            <person name="Kroken S."/>
            <person name="Molnar I."/>
            <person name="Rensing C."/>
            <person name="Kennell J.C."/>
            <person name="Zamora J."/>
            <person name="Farman M.L."/>
            <person name="Selker E.U."/>
            <person name="Salamov A."/>
            <person name="Shapiro H."/>
            <person name="Pangilinan J."/>
            <person name="Lindquist E."/>
            <person name="Lamers C."/>
            <person name="Grigoriev I.V."/>
            <person name="Geiser D.M."/>
            <person name="Covert S.F."/>
            <person name="Temporini E."/>
            <person name="Vanetten H.D."/>
        </authorList>
    </citation>
    <scope>NUCLEOTIDE SEQUENCE [LARGE SCALE GENOMIC DNA]</scope>
    <source>
        <strain evidence="4">ATCC MYA-4622 / CBS 123669 / FGSC 9596 / NRRL 45880 / 77-13-4</strain>
    </source>
</reference>
<evidence type="ECO:0000256" key="1">
    <source>
        <dbReference type="SAM" id="MobiDB-lite"/>
    </source>
</evidence>
<feature type="region of interest" description="Disordered" evidence="1">
    <location>
        <begin position="54"/>
        <end position="75"/>
    </location>
</feature>
<dbReference type="InterPro" id="IPR011009">
    <property type="entry name" value="Kinase-like_dom_sf"/>
</dbReference>
<dbReference type="KEGG" id="nhe:NECHADRAFT_88477"/>
<dbReference type="Pfam" id="PF07714">
    <property type="entry name" value="PK_Tyr_Ser-Thr"/>
    <property type="match status" value="1"/>
</dbReference>
<dbReference type="HOGENOM" id="CLU_058259_0_0_1"/>
<dbReference type="SUPFAM" id="SSF56112">
    <property type="entry name" value="Protein kinase-like (PK-like)"/>
    <property type="match status" value="1"/>
</dbReference>
<dbReference type="GeneID" id="9670677"/>
<evidence type="ECO:0000259" key="2">
    <source>
        <dbReference type="Pfam" id="PF07714"/>
    </source>
</evidence>
<dbReference type="InterPro" id="IPR001245">
    <property type="entry name" value="Ser-Thr/Tyr_kinase_cat_dom"/>
</dbReference>
<feature type="domain" description="Serine-threonine/tyrosine-protein kinase catalytic" evidence="2">
    <location>
        <begin position="167"/>
        <end position="256"/>
    </location>
</feature>
<name>C7ZBN9_FUSV7</name>
<sequence>MGSTNERGMAVNKRHTRLADYFADSDVIPDIKDKPPKMTAPPDHVSTALSIPEKRAKTLSKSQPEIQPRTAPAPPKRVTFADLATIQEEAKTMANAEKQREDTGDTSSLTVARNEASLLEQHYEPYFNITLGRHMDLVVAGTKQAAPDPKQTSVILWNITGPSGRDQVSVVRTINHKSFVRGLGVYPTPEAFVVAYEFLPMSLLEIATSRKLRGPEMACILKQILDGLLYLEELNLGLPELTCSNILLDTSGQVKIWGQHFCRYGIADNLVAGLWRITAELMIGYDEGDLEKIDYIKWTAYPDAVDFYEFMKKQKDSMDEPQGQEMTNTKSKHSRFEKIISP</sequence>
<evidence type="ECO:0000313" key="3">
    <source>
        <dbReference type="EMBL" id="EEU38599.1"/>
    </source>
</evidence>
<dbReference type="AlphaFoldDB" id="C7ZBN9"/>
<dbReference type="Gene3D" id="1.10.510.10">
    <property type="entry name" value="Transferase(Phosphotransferase) domain 1"/>
    <property type="match status" value="1"/>
</dbReference>
<dbReference type="VEuPathDB" id="FungiDB:NECHADRAFT_88477"/>
<protein>
    <recommendedName>
        <fullName evidence="2">Serine-threonine/tyrosine-protein kinase catalytic domain-containing protein</fullName>
    </recommendedName>
</protein>
<gene>
    <name evidence="3" type="ORF">NECHADRAFT_88477</name>
</gene>
<dbReference type="eggNOG" id="ENOG502RMKK">
    <property type="taxonomic scope" value="Eukaryota"/>
</dbReference>
<dbReference type="GO" id="GO:0004672">
    <property type="term" value="F:protein kinase activity"/>
    <property type="evidence" value="ECO:0007669"/>
    <property type="project" value="InterPro"/>
</dbReference>
<dbReference type="InParanoid" id="C7ZBN9"/>
<dbReference type="EMBL" id="GG698915">
    <property type="protein sequence ID" value="EEU38599.1"/>
    <property type="molecule type" value="Genomic_DNA"/>
</dbReference>
<dbReference type="OrthoDB" id="4226417at2759"/>
<dbReference type="Proteomes" id="UP000005206">
    <property type="component" value="Chromosome 14"/>
</dbReference>
<dbReference type="RefSeq" id="XP_003044312.1">
    <property type="nucleotide sequence ID" value="XM_003044266.1"/>
</dbReference>
<dbReference type="STRING" id="660122.C7ZBN9"/>
<proteinExistence type="predicted"/>
<keyword evidence="4" id="KW-1185">Reference proteome</keyword>
<feature type="region of interest" description="Disordered" evidence="1">
    <location>
        <begin position="316"/>
        <end position="342"/>
    </location>
</feature>
<organism evidence="3 4">
    <name type="scientific">Fusarium vanettenii (strain ATCC MYA-4622 / CBS 123669 / FGSC 9596 / NRRL 45880 / 77-13-4)</name>
    <name type="common">Fusarium solani subsp. pisi</name>
    <dbReference type="NCBI Taxonomy" id="660122"/>
    <lineage>
        <taxon>Eukaryota</taxon>
        <taxon>Fungi</taxon>
        <taxon>Dikarya</taxon>
        <taxon>Ascomycota</taxon>
        <taxon>Pezizomycotina</taxon>
        <taxon>Sordariomycetes</taxon>
        <taxon>Hypocreomycetidae</taxon>
        <taxon>Hypocreales</taxon>
        <taxon>Nectriaceae</taxon>
        <taxon>Fusarium</taxon>
        <taxon>Fusarium solani species complex</taxon>
        <taxon>Fusarium vanettenii</taxon>
    </lineage>
</organism>
<accession>C7ZBN9</accession>
<evidence type="ECO:0000313" key="4">
    <source>
        <dbReference type="Proteomes" id="UP000005206"/>
    </source>
</evidence>